<feature type="domain" description="Glycosyl hydrolase family 81 C-terminal" evidence="12">
    <location>
        <begin position="734"/>
        <end position="1064"/>
    </location>
</feature>
<dbReference type="Gene3D" id="2.60.120.200">
    <property type="match status" value="1"/>
</dbReference>
<comment type="catalytic activity">
    <reaction evidence="1">
        <text>Hydrolysis of (1-&gt;3)-beta-D-glucosidic linkages in (1-&gt;3)-beta-D-glucans.</text>
        <dbReference type="EC" id="3.2.1.39"/>
    </reaction>
</comment>
<evidence type="ECO:0000256" key="4">
    <source>
        <dbReference type="ARBA" id="ARBA00022801"/>
    </source>
</evidence>
<feature type="non-terminal residue" evidence="13">
    <location>
        <position position="1216"/>
    </location>
</feature>
<dbReference type="InterPro" id="IPR013320">
    <property type="entry name" value="ConA-like_dom_sf"/>
</dbReference>
<feature type="compositionally biased region" description="Low complexity" evidence="9">
    <location>
        <begin position="1200"/>
        <end position="1216"/>
    </location>
</feature>
<dbReference type="EC" id="3.2.1.39" evidence="3"/>
<keyword evidence="8" id="KW-0624">Polysaccharide degradation</keyword>
<accession>A0ABN9WRE4</accession>
<dbReference type="EMBL" id="CAUYUJ010019190">
    <property type="protein sequence ID" value="CAK0889304.1"/>
    <property type="molecule type" value="Genomic_DNA"/>
</dbReference>
<dbReference type="InterPro" id="IPR005200">
    <property type="entry name" value="Endo-beta-glucanase"/>
</dbReference>
<proteinExistence type="inferred from homology"/>
<evidence type="ECO:0000313" key="14">
    <source>
        <dbReference type="Proteomes" id="UP001189429"/>
    </source>
</evidence>
<feature type="compositionally biased region" description="Low complexity" evidence="9">
    <location>
        <begin position="281"/>
        <end position="330"/>
    </location>
</feature>
<name>A0ABN9WRE4_9DINO</name>
<evidence type="ECO:0000256" key="2">
    <source>
        <dbReference type="ARBA" id="ARBA00010730"/>
    </source>
</evidence>
<dbReference type="SUPFAM" id="SSF49899">
    <property type="entry name" value="Concanavalin A-like lectins/glucanases"/>
    <property type="match status" value="1"/>
</dbReference>
<reference evidence="13" key="1">
    <citation type="submission" date="2023-10" db="EMBL/GenBank/DDBJ databases">
        <authorList>
            <person name="Chen Y."/>
            <person name="Shah S."/>
            <person name="Dougan E. K."/>
            <person name="Thang M."/>
            <person name="Chan C."/>
        </authorList>
    </citation>
    <scope>NUCLEOTIDE SEQUENCE [LARGE SCALE GENOMIC DNA]</scope>
</reference>
<sequence>MGADGRSTSGPGSIRRSVRISSRATFNEGLFVLEAGHLPTGCGTAPSFGLSAEEGPGGATPPPAEIDIVGGVHRATHATTALRTGAGCDQSALLPGRDFSTKWAPGRTKAADSCDVREPGQFEGQGCAQSGPRNSVGARLNAGGGGTYALEWDPSAGHIRAWFWPVGAEPADVVGDPGGGLEPAAWGLPYAHFQLGQACPAALFRDMRLVFDLGFCGLEGIRNFELDCPEFATMTCQELVASRPECTKEAFWSLRSLRVYHRHGAAGQPLPSAPPSPPAAPTAGPGAAAAAARAAAAEARAAARAAPGRGPREPSAQEGTASEGAASAAPKRQRAAQGPDGAFPAVRRSGLALPGKVFGNRSAPLPTNAWWQNLALAKDTSSLEANVFQMPYVITAGSSSVNVMQPYPVQNSAAPFAQSFNEFEAMSLGFSDQDLSGPILDGWGQLSVSLGWSTPSGRGGMRAPLARGSPYVTAVYDGVTPLASSRQRLQTHGGRYQITVDGAPAPCDGKAPLRGSVFEARLGQSGAAWLLFSPAGAAWVCTPRPFRLAGLAPLRGAVRIALASGCSGGSAPPVLCSAGEAAKHTWPGLLRQHAGTYPTGAAVSYTVEGDAGSVVWEWQTESLAGWEPAELLQLAWPVHRERMSREMLRANSGVPDATPFHDVRGRATAVVGGRWRLDYELFPDVGLRSAQPIAEEMRAEILDALRGEGGALWNGSLADSEFDLPPNYRRGGGDTYFAGKMLARLARLVAVSDELGDAGRPYFEALLDRLSERLQVWLGPGAEAPFLYDSSWGGLVSCGCASGAGAGGRYCAGSAEAPETCEGLRDPGLNFGNGFYNDHHFHYGYFVYAAAVVARHRPEWERRWRLQIEALVRDYGNPTATDGGFPLARHMEWFMGFSWASGVSGPFFNGRSQDTSSEAVHAYYALYVYGASVDTPLARELRGFGRLLAAMEAHAARTYRFPRARSSVYGDMFGEGTVGTLWEHQAVFQSRFGGAQFSAIGMQLLPFTPMTESLLQEEWILEHLDGYKTACASDPACEATGWRWAVCLSEAVVDPSAARSCLRDLPQGSYGAHVAAANGDSLTNSLYWVATRPRRTRAPPAAAIAGGSAERAEREEDSALVLMKFKDRGFVLDFARRLRWASSFSLAAAAMLTTAAVACALARSRLAGGAAGDPTRGLRALAAYEFMHEGAADEAPTEPGSPRARGAAAAPRGASP</sequence>
<evidence type="ECO:0000256" key="7">
    <source>
        <dbReference type="ARBA" id="ARBA00023316"/>
    </source>
</evidence>
<evidence type="ECO:0000256" key="6">
    <source>
        <dbReference type="ARBA" id="ARBA00023295"/>
    </source>
</evidence>
<dbReference type="PROSITE" id="PS52008">
    <property type="entry name" value="GH81"/>
    <property type="match status" value="1"/>
</dbReference>
<organism evidence="13 14">
    <name type="scientific">Prorocentrum cordatum</name>
    <dbReference type="NCBI Taxonomy" id="2364126"/>
    <lineage>
        <taxon>Eukaryota</taxon>
        <taxon>Sar</taxon>
        <taxon>Alveolata</taxon>
        <taxon>Dinophyceae</taxon>
        <taxon>Prorocentrales</taxon>
        <taxon>Prorocentraceae</taxon>
        <taxon>Prorocentrum</taxon>
    </lineage>
</organism>
<dbReference type="PANTHER" id="PTHR31983:SF0">
    <property type="entry name" value="GLUCAN ENDO-1,3-BETA-D-GLUCOSIDASE 2"/>
    <property type="match status" value="1"/>
</dbReference>
<feature type="compositionally biased region" description="Pro residues" evidence="9">
    <location>
        <begin position="271"/>
        <end position="280"/>
    </location>
</feature>
<keyword evidence="6" id="KW-0326">Glycosidase</keyword>
<keyword evidence="10" id="KW-0472">Membrane</keyword>
<keyword evidence="10" id="KW-1133">Transmembrane helix</keyword>
<evidence type="ECO:0000313" key="13">
    <source>
        <dbReference type="EMBL" id="CAK0889304.1"/>
    </source>
</evidence>
<protein>
    <recommendedName>
        <fullName evidence="3">glucan endo-1,3-beta-D-glucosidase</fullName>
        <ecNumber evidence="3">3.2.1.39</ecNumber>
    </recommendedName>
</protein>
<evidence type="ECO:0000256" key="8">
    <source>
        <dbReference type="ARBA" id="ARBA00023326"/>
    </source>
</evidence>
<keyword evidence="5" id="KW-0119">Carbohydrate metabolism</keyword>
<keyword evidence="4" id="KW-0378">Hydrolase</keyword>
<feature type="transmembrane region" description="Helical" evidence="10">
    <location>
        <begin position="1140"/>
        <end position="1162"/>
    </location>
</feature>
<dbReference type="InterPro" id="IPR040720">
    <property type="entry name" value="GH81_C"/>
</dbReference>
<evidence type="ECO:0000259" key="11">
    <source>
        <dbReference type="Pfam" id="PF03639"/>
    </source>
</evidence>
<comment type="similarity">
    <text evidence="2">Belongs to the glycosyl hydrolase 81 family.</text>
</comment>
<dbReference type="Proteomes" id="UP001189429">
    <property type="component" value="Unassembled WGS sequence"/>
</dbReference>
<dbReference type="Pfam" id="PF03639">
    <property type="entry name" value="Glyco_hydro_81"/>
    <property type="match status" value="1"/>
</dbReference>
<dbReference type="InterPro" id="IPR040451">
    <property type="entry name" value="GH81_N"/>
</dbReference>
<dbReference type="Pfam" id="PF26113">
    <property type="entry name" value="GH16_XgeA"/>
    <property type="match status" value="1"/>
</dbReference>
<dbReference type="PANTHER" id="PTHR31983">
    <property type="entry name" value="ENDO-1,3(4)-BETA-GLUCANASE 1"/>
    <property type="match status" value="1"/>
</dbReference>
<comment type="caution">
    <text evidence="13">The sequence shown here is derived from an EMBL/GenBank/DDBJ whole genome shotgun (WGS) entry which is preliminary data.</text>
</comment>
<keyword evidence="7" id="KW-0961">Cell wall biogenesis/degradation</keyword>
<dbReference type="Pfam" id="PF17652">
    <property type="entry name" value="Glyco_hydro81C"/>
    <property type="match status" value="1"/>
</dbReference>
<evidence type="ECO:0000256" key="9">
    <source>
        <dbReference type="SAM" id="MobiDB-lite"/>
    </source>
</evidence>
<dbReference type="Gene3D" id="2.70.98.30">
    <property type="entry name" value="Golgi alpha-mannosidase II, domain 4"/>
    <property type="match status" value="1"/>
</dbReference>
<evidence type="ECO:0000256" key="1">
    <source>
        <dbReference type="ARBA" id="ARBA00000382"/>
    </source>
</evidence>
<keyword evidence="14" id="KW-1185">Reference proteome</keyword>
<evidence type="ECO:0000256" key="5">
    <source>
        <dbReference type="ARBA" id="ARBA00023277"/>
    </source>
</evidence>
<keyword evidence="10" id="KW-0812">Transmembrane</keyword>
<gene>
    <name evidence="13" type="ORF">PCOR1329_LOCUS69869</name>
</gene>
<feature type="region of interest" description="Disordered" evidence="9">
    <location>
        <begin position="1190"/>
        <end position="1216"/>
    </location>
</feature>
<evidence type="ECO:0000256" key="10">
    <source>
        <dbReference type="SAM" id="Phobius"/>
    </source>
</evidence>
<evidence type="ECO:0000259" key="12">
    <source>
        <dbReference type="Pfam" id="PF17652"/>
    </source>
</evidence>
<feature type="region of interest" description="Disordered" evidence="9">
    <location>
        <begin position="265"/>
        <end position="343"/>
    </location>
</feature>
<evidence type="ECO:0000256" key="3">
    <source>
        <dbReference type="ARBA" id="ARBA00012780"/>
    </source>
</evidence>
<feature type="domain" description="Glycosyl hydrolase family 81 N-terminal" evidence="11">
    <location>
        <begin position="360"/>
        <end position="682"/>
    </location>
</feature>